<organism evidence="11 12">
    <name type="scientific">Cephalotus follicularis</name>
    <name type="common">Albany pitcher plant</name>
    <dbReference type="NCBI Taxonomy" id="3775"/>
    <lineage>
        <taxon>Eukaryota</taxon>
        <taxon>Viridiplantae</taxon>
        <taxon>Streptophyta</taxon>
        <taxon>Embryophyta</taxon>
        <taxon>Tracheophyta</taxon>
        <taxon>Spermatophyta</taxon>
        <taxon>Magnoliopsida</taxon>
        <taxon>eudicotyledons</taxon>
        <taxon>Gunneridae</taxon>
        <taxon>Pentapetalae</taxon>
        <taxon>rosids</taxon>
        <taxon>fabids</taxon>
        <taxon>Oxalidales</taxon>
        <taxon>Cephalotaceae</taxon>
        <taxon>Cephalotus</taxon>
    </lineage>
</organism>
<keyword evidence="6" id="KW-0804">Transcription</keyword>
<dbReference type="GO" id="GO:0003700">
    <property type="term" value="F:DNA-binding transcription factor activity"/>
    <property type="evidence" value="ECO:0007669"/>
    <property type="project" value="InterPro"/>
</dbReference>
<evidence type="ECO:0000256" key="9">
    <source>
        <dbReference type="SAM" id="MobiDB-lite"/>
    </source>
</evidence>
<name>A0A1Q3D141_CEPFO</name>
<evidence type="ECO:0000313" key="11">
    <source>
        <dbReference type="EMBL" id="GAV86210.1"/>
    </source>
</evidence>
<dbReference type="InParanoid" id="A0A1Q3D141"/>
<keyword evidence="4" id="KW-0805">Transcription regulation</keyword>
<dbReference type="GO" id="GO:0003677">
    <property type="term" value="F:DNA binding"/>
    <property type="evidence" value="ECO:0007669"/>
    <property type="project" value="UniProtKB-UniRule"/>
</dbReference>
<evidence type="ECO:0000259" key="10">
    <source>
        <dbReference type="PROSITE" id="PS50884"/>
    </source>
</evidence>
<keyword evidence="2 8" id="KW-0863">Zinc-finger</keyword>
<evidence type="ECO:0000256" key="7">
    <source>
        <dbReference type="ARBA" id="ARBA00023242"/>
    </source>
</evidence>
<dbReference type="PROSITE" id="PS50884">
    <property type="entry name" value="ZF_DOF_2"/>
    <property type="match status" value="1"/>
</dbReference>
<dbReference type="Pfam" id="PF02701">
    <property type="entry name" value="Zn_ribbon_Dof"/>
    <property type="match status" value="1"/>
</dbReference>
<gene>
    <name evidence="11" type="ORF">CFOL_v3_29643</name>
</gene>
<dbReference type="OrthoDB" id="1927254at2759"/>
<accession>A0A1Q3D141</accession>
<dbReference type="InterPro" id="IPR045174">
    <property type="entry name" value="Dof"/>
</dbReference>
<proteinExistence type="predicted"/>
<sequence length="510" mass="55347">MVLLFLEAKVNSGSGDMIMTESKDPAIKLFGTKIPVPETQILSNPEIMDSSSELTKAETESPHVNNSAEPDKSSALVYVKGEQHTPMQVNEGKLNPKAKEDQVDTSCADQEKVFKKPDKIIPCPRCSSLDTKFCYFNNYNVNQPRHFCKNCQRYWTAGGTMRNVPIGAGRRRNKQFASQYRQIMVSTDGVPITRIETQDSANNQILSAGESRAAFKPIGNETVLKFGSEAPLCESMETVLNLGDQKRYGEIGSVNREQIREEPSCGSSMTASSIHANESPVNIMHKELVSMPGSCNELSTPHSVPFYPVPPWVVHWNPGSNDVASMPAAPYSSAQAVPNSSNPNGVQLCPTSMLAVPGFCPPNIPLQFIAASYWGCIPVWASGTGNMPLTSSNNCLSPSSSASNNCCSGNGSPTLGKHSREATIMEEQQIGKCILVPKTLRIDDPDEASKSPIWETLGIKPDQKDLISKGTIFRAFESKAEGKTHVPDGTPILEANPAALSRSHTFHEGT</sequence>
<protein>
    <submittedName>
        <fullName evidence="11">Zf-Dof domain-containing protein</fullName>
    </submittedName>
</protein>
<evidence type="ECO:0000256" key="4">
    <source>
        <dbReference type="ARBA" id="ARBA00023015"/>
    </source>
</evidence>
<comment type="caution">
    <text evidence="11">The sequence shown here is derived from an EMBL/GenBank/DDBJ whole genome shotgun (WGS) entry which is preliminary data.</text>
</comment>
<dbReference type="AlphaFoldDB" id="A0A1Q3D141"/>
<evidence type="ECO:0000256" key="3">
    <source>
        <dbReference type="ARBA" id="ARBA00022833"/>
    </source>
</evidence>
<keyword evidence="1" id="KW-0479">Metal-binding</keyword>
<reference evidence="12" key="1">
    <citation type="submission" date="2016-04" db="EMBL/GenBank/DDBJ databases">
        <title>Cephalotus genome sequencing.</title>
        <authorList>
            <person name="Fukushima K."/>
            <person name="Hasebe M."/>
            <person name="Fang X."/>
        </authorList>
    </citation>
    <scope>NUCLEOTIDE SEQUENCE [LARGE SCALE GENOMIC DNA]</scope>
    <source>
        <strain evidence="12">cv. St1</strain>
    </source>
</reference>
<evidence type="ECO:0000256" key="2">
    <source>
        <dbReference type="ARBA" id="ARBA00022771"/>
    </source>
</evidence>
<keyword evidence="5 8" id="KW-0238">DNA-binding</keyword>
<feature type="domain" description="Dof-type" evidence="10">
    <location>
        <begin position="121"/>
        <end position="175"/>
    </location>
</feature>
<comment type="subcellular location">
    <subcellularLocation>
        <location evidence="8">Nucleus</location>
    </subcellularLocation>
</comment>
<evidence type="ECO:0000313" key="12">
    <source>
        <dbReference type="Proteomes" id="UP000187406"/>
    </source>
</evidence>
<keyword evidence="7 8" id="KW-0539">Nucleus</keyword>
<dbReference type="PANTHER" id="PTHR31089:SF47">
    <property type="entry name" value="DOF-TYPE DOMAIN-CONTAINING PROTEIN"/>
    <property type="match status" value="1"/>
</dbReference>
<dbReference type="GO" id="GO:0005634">
    <property type="term" value="C:nucleus"/>
    <property type="evidence" value="ECO:0007669"/>
    <property type="project" value="UniProtKB-SubCell"/>
</dbReference>
<dbReference type="PROSITE" id="PS01361">
    <property type="entry name" value="ZF_DOF_1"/>
    <property type="match status" value="1"/>
</dbReference>
<dbReference type="EMBL" id="BDDD01003817">
    <property type="protein sequence ID" value="GAV86210.1"/>
    <property type="molecule type" value="Genomic_DNA"/>
</dbReference>
<evidence type="ECO:0000256" key="5">
    <source>
        <dbReference type="ARBA" id="ARBA00023125"/>
    </source>
</evidence>
<dbReference type="STRING" id="3775.A0A1Q3D141"/>
<dbReference type="InterPro" id="IPR003851">
    <property type="entry name" value="Znf_Dof"/>
</dbReference>
<keyword evidence="3" id="KW-0862">Zinc</keyword>
<feature type="region of interest" description="Disordered" evidence="9">
    <location>
        <begin position="49"/>
        <end position="70"/>
    </location>
</feature>
<evidence type="ECO:0000256" key="1">
    <source>
        <dbReference type="ARBA" id="ARBA00022723"/>
    </source>
</evidence>
<keyword evidence="12" id="KW-1185">Reference proteome</keyword>
<dbReference type="PANTHER" id="PTHR31089">
    <property type="entry name" value="CYCLIC DOF FACTOR 2"/>
    <property type="match status" value="1"/>
</dbReference>
<dbReference type="Proteomes" id="UP000187406">
    <property type="component" value="Unassembled WGS sequence"/>
</dbReference>
<dbReference type="GO" id="GO:0008270">
    <property type="term" value="F:zinc ion binding"/>
    <property type="evidence" value="ECO:0007669"/>
    <property type="project" value="UniProtKB-KW"/>
</dbReference>
<evidence type="ECO:0000256" key="6">
    <source>
        <dbReference type="ARBA" id="ARBA00023163"/>
    </source>
</evidence>
<evidence type="ECO:0000256" key="8">
    <source>
        <dbReference type="PROSITE-ProRule" id="PRU00071"/>
    </source>
</evidence>